<name>A0A084W7A8_ANOSI</name>
<dbReference type="AlphaFoldDB" id="A0A084W7A8"/>
<protein>
    <submittedName>
        <fullName evidence="1 2">Uncharacterized protein</fullName>
    </submittedName>
</protein>
<dbReference type="Proteomes" id="UP000030765">
    <property type="component" value="Unassembled WGS sequence"/>
</dbReference>
<dbReference type="EnsemblMetazoa" id="ASIC014080-RA">
    <property type="protein sequence ID" value="ASIC014080-PA"/>
    <property type="gene ID" value="ASIC014080"/>
</dbReference>
<evidence type="ECO:0000313" key="3">
    <source>
        <dbReference type="Proteomes" id="UP000030765"/>
    </source>
</evidence>
<dbReference type="EMBL" id="ATLV01021183">
    <property type="status" value="NOT_ANNOTATED_CDS"/>
    <property type="molecule type" value="Genomic_DNA"/>
</dbReference>
<evidence type="ECO:0000313" key="1">
    <source>
        <dbReference type="EMBL" id="KFB46102.1"/>
    </source>
</evidence>
<proteinExistence type="predicted"/>
<dbReference type="VEuPathDB" id="VectorBase:ASIC014080"/>
<reference evidence="2" key="2">
    <citation type="submission" date="2020-05" db="UniProtKB">
        <authorList>
            <consortium name="EnsemblMetazoa"/>
        </authorList>
    </citation>
    <scope>IDENTIFICATION</scope>
</reference>
<accession>A0A084W7A8</accession>
<evidence type="ECO:0000313" key="2">
    <source>
        <dbReference type="EnsemblMetazoa" id="ASIC014080-PA"/>
    </source>
</evidence>
<dbReference type="EMBL" id="KE525314">
    <property type="protein sequence ID" value="KFB46102.1"/>
    <property type="molecule type" value="Genomic_DNA"/>
</dbReference>
<organism evidence="1">
    <name type="scientific">Anopheles sinensis</name>
    <name type="common">Mosquito</name>
    <dbReference type="NCBI Taxonomy" id="74873"/>
    <lineage>
        <taxon>Eukaryota</taxon>
        <taxon>Metazoa</taxon>
        <taxon>Ecdysozoa</taxon>
        <taxon>Arthropoda</taxon>
        <taxon>Hexapoda</taxon>
        <taxon>Insecta</taxon>
        <taxon>Pterygota</taxon>
        <taxon>Neoptera</taxon>
        <taxon>Endopterygota</taxon>
        <taxon>Diptera</taxon>
        <taxon>Nematocera</taxon>
        <taxon>Culicoidea</taxon>
        <taxon>Culicidae</taxon>
        <taxon>Anophelinae</taxon>
        <taxon>Anopheles</taxon>
    </lineage>
</organism>
<sequence length="154" mass="16870">MHSSALFCRVAYKTQPCRFAAIADDTVGPFGAIGHRQQRQRAANAARRTVAILRGSSRRLVVCNCGAVSKRRVKRSSEGRSLLFCVACEDDPKQQALAFLEGAHRFRQCWLHSEAPGCFGISFSRAFRRETSIVTPGGAKRGSRVTRGLEGACL</sequence>
<keyword evidence="3" id="KW-1185">Reference proteome</keyword>
<gene>
    <name evidence="1" type="ORF">ZHAS_00014080</name>
</gene>
<reference evidence="1 3" key="1">
    <citation type="journal article" date="2014" name="BMC Genomics">
        <title>Genome sequence of Anopheles sinensis provides insight into genetics basis of mosquito competence for malaria parasites.</title>
        <authorList>
            <person name="Zhou D."/>
            <person name="Zhang D."/>
            <person name="Ding G."/>
            <person name="Shi L."/>
            <person name="Hou Q."/>
            <person name="Ye Y."/>
            <person name="Xu Y."/>
            <person name="Zhou H."/>
            <person name="Xiong C."/>
            <person name="Li S."/>
            <person name="Yu J."/>
            <person name="Hong S."/>
            <person name="Yu X."/>
            <person name="Zou P."/>
            <person name="Chen C."/>
            <person name="Chang X."/>
            <person name="Wang W."/>
            <person name="Lv Y."/>
            <person name="Sun Y."/>
            <person name="Ma L."/>
            <person name="Shen B."/>
            <person name="Zhu C."/>
        </authorList>
    </citation>
    <scope>NUCLEOTIDE SEQUENCE [LARGE SCALE GENOMIC DNA]</scope>
</reference>